<evidence type="ECO:0000259" key="2">
    <source>
        <dbReference type="PROSITE" id="PS50089"/>
    </source>
</evidence>
<dbReference type="FunFam" id="3.30.40.10:FF:000388">
    <property type="entry name" value="Putative RING zinc finger domain superfamily protein"/>
    <property type="match status" value="1"/>
</dbReference>
<dbReference type="SUPFAM" id="SSF57850">
    <property type="entry name" value="RING/U-box"/>
    <property type="match status" value="1"/>
</dbReference>
<comment type="caution">
    <text evidence="3">The sequence shown here is derived from an EMBL/GenBank/DDBJ whole genome shotgun (WGS) entry which is preliminary data.</text>
</comment>
<dbReference type="PANTHER" id="PTHR47662:SF1">
    <property type="entry name" value="RING-TYPE DOMAIN-CONTAINING PROTEIN"/>
    <property type="match status" value="1"/>
</dbReference>
<dbReference type="PANTHER" id="PTHR47662">
    <property type="entry name" value="RING-TYPE DOMAIN-CONTAINING PROTEIN"/>
    <property type="match status" value="1"/>
</dbReference>
<feature type="domain" description="RING-type" evidence="2">
    <location>
        <begin position="78"/>
        <end position="120"/>
    </location>
</feature>
<evidence type="ECO:0000313" key="3">
    <source>
        <dbReference type="EMBL" id="DAD21869.1"/>
    </source>
</evidence>
<organism evidence="3 4">
    <name type="scientific">Nelumbo nucifera</name>
    <name type="common">Sacred lotus</name>
    <dbReference type="NCBI Taxonomy" id="4432"/>
    <lineage>
        <taxon>Eukaryota</taxon>
        <taxon>Viridiplantae</taxon>
        <taxon>Streptophyta</taxon>
        <taxon>Embryophyta</taxon>
        <taxon>Tracheophyta</taxon>
        <taxon>Spermatophyta</taxon>
        <taxon>Magnoliopsida</taxon>
        <taxon>Proteales</taxon>
        <taxon>Nelumbonaceae</taxon>
        <taxon>Nelumbo</taxon>
    </lineage>
</organism>
<keyword evidence="4" id="KW-1185">Reference proteome</keyword>
<dbReference type="EMBL" id="DUZY01000001">
    <property type="protein sequence ID" value="DAD21869.1"/>
    <property type="molecule type" value="Genomic_DNA"/>
</dbReference>
<evidence type="ECO:0000256" key="1">
    <source>
        <dbReference type="PROSITE-ProRule" id="PRU00175"/>
    </source>
</evidence>
<dbReference type="PROSITE" id="PS50089">
    <property type="entry name" value="ZF_RING_2"/>
    <property type="match status" value="1"/>
</dbReference>
<protein>
    <recommendedName>
        <fullName evidence="2">RING-type domain-containing protein</fullName>
    </recommendedName>
</protein>
<dbReference type="Proteomes" id="UP000607653">
    <property type="component" value="Unassembled WGS sequence"/>
</dbReference>
<keyword evidence="1" id="KW-0479">Metal-binding</keyword>
<dbReference type="CDD" id="cd16448">
    <property type="entry name" value="RING-H2"/>
    <property type="match status" value="1"/>
</dbReference>
<dbReference type="InterPro" id="IPR013083">
    <property type="entry name" value="Znf_RING/FYVE/PHD"/>
</dbReference>
<evidence type="ECO:0000313" key="4">
    <source>
        <dbReference type="Proteomes" id="UP000607653"/>
    </source>
</evidence>
<dbReference type="Pfam" id="PF13639">
    <property type="entry name" value="zf-RING_2"/>
    <property type="match status" value="1"/>
</dbReference>
<sequence>MKLTMRSWSDFLSNLYTLTIFSLYLLFEAAQLIQSAAVRSWWFKKCTVSTTQYLALVEEKHPVIRYKSTEMRPELNECAVCLTQFEEGEEVRELECKHEFHKECLDKWLQHRHGTCPLCRRSVLPEQIVFEQCQFQSEQAYDGLQDDLIFFFPAQHDASF</sequence>
<dbReference type="InterPro" id="IPR001841">
    <property type="entry name" value="Znf_RING"/>
</dbReference>
<reference evidence="3 4" key="1">
    <citation type="journal article" date="2020" name="Mol. Biol. Evol.">
        <title>Distinct Expression and Methylation Patterns for Genes with Different Fates following a Single Whole-Genome Duplication in Flowering Plants.</title>
        <authorList>
            <person name="Shi T."/>
            <person name="Rahmani R.S."/>
            <person name="Gugger P.F."/>
            <person name="Wang M."/>
            <person name="Li H."/>
            <person name="Zhang Y."/>
            <person name="Li Z."/>
            <person name="Wang Q."/>
            <person name="Van de Peer Y."/>
            <person name="Marchal K."/>
            <person name="Chen J."/>
        </authorList>
    </citation>
    <scope>NUCLEOTIDE SEQUENCE [LARGE SCALE GENOMIC DNA]</scope>
    <source>
        <tissue evidence="3">Leaf</tissue>
    </source>
</reference>
<keyword evidence="1" id="KW-0862">Zinc</keyword>
<name>A0A822XS15_NELNU</name>
<gene>
    <name evidence="3" type="ORF">HUJ06_023332</name>
</gene>
<keyword evidence="1" id="KW-0863">Zinc-finger</keyword>
<dbReference type="Gene3D" id="3.30.40.10">
    <property type="entry name" value="Zinc/RING finger domain, C3HC4 (zinc finger)"/>
    <property type="match status" value="1"/>
</dbReference>
<dbReference type="AlphaFoldDB" id="A0A822XS15"/>
<dbReference type="SMART" id="SM00184">
    <property type="entry name" value="RING"/>
    <property type="match status" value="1"/>
</dbReference>
<dbReference type="GO" id="GO:0008270">
    <property type="term" value="F:zinc ion binding"/>
    <property type="evidence" value="ECO:0007669"/>
    <property type="project" value="UniProtKB-KW"/>
</dbReference>
<proteinExistence type="predicted"/>
<accession>A0A822XS15</accession>